<comment type="caution">
    <text evidence="2">The sequence shown here is derived from an EMBL/GenBank/DDBJ whole genome shotgun (WGS) entry which is preliminary data.</text>
</comment>
<feature type="transmembrane region" description="Helical" evidence="1">
    <location>
        <begin position="34"/>
        <end position="61"/>
    </location>
</feature>
<feature type="transmembrane region" description="Helical" evidence="1">
    <location>
        <begin position="6"/>
        <end position="22"/>
    </location>
</feature>
<feature type="transmembrane region" description="Helical" evidence="1">
    <location>
        <begin position="67"/>
        <end position="89"/>
    </location>
</feature>
<reference evidence="2 3" key="1">
    <citation type="journal article" date="2018" name="bioRxiv">
        <title>Evidence of independent acquisition and adaption of ultra-small bacteria to human hosts across the highly diverse yet reduced genomes of the phylum Saccharibacteria.</title>
        <authorList>
            <person name="McLean J.S."/>
            <person name="Bor B."/>
            <person name="To T.T."/>
            <person name="Liu Q."/>
            <person name="Kearns K.A."/>
            <person name="Solden L.M."/>
            <person name="Wrighton K.C."/>
            <person name="He X."/>
            <person name="Shi W."/>
        </authorList>
    </citation>
    <scope>NUCLEOTIDE SEQUENCE [LARGE SCALE GENOMIC DNA]</scope>
    <source>
        <strain evidence="2 3">TM7_KMM_G3_1_HOT_351</strain>
    </source>
</reference>
<dbReference type="Proteomes" id="UP001191004">
    <property type="component" value="Unassembled WGS sequence"/>
</dbReference>
<accession>A0ABY0FJN5</accession>
<organism evidence="2 3">
    <name type="scientific">Candidatus Nanosyncoccus nanoralicus</name>
    <dbReference type="NCBI Taxonomy" id="2171996"/>
    <lineage>
        <taxon>Bacteria</taxon>
        <taxon>Candidatus Saccharimonadota</taxon>
        <taxon>Candidatus Nanosyncoccalia</taxon>
        <taxon>Candidatus Nanosyncoccales</taxon>
        <taxon>Candidatus Nanosyncoccaceae</taxon>
        <taxon>Candidatus Nanosyncoccus</taxon>
    </lineage>
</organism>
<name>A0ABY0FJN5_9BACT</name>
<reference evidence="2 3" key="2">
    <citation type="journal article" date="2020" name="Cell Rep.">
        <title>Acquisition and Adaptation of Ultra-small Parasitic Reduced Genome Bacteria to Mammalian Hosts.</title>
        <authorList>
            <person name="McLean J.S."/>
            <person name="Bor B."/>
            <person name="Kerns K.A."/>
            <person name="Liu Q."/>
            <person name="To T.T."/>
            <person name="Solden L."/>
            <person name="Hendrickson E.L."/>
            <person name="Wrighton K."/>
            <person name="Shi W."/>
            <person name="He X."/>
        </authorList>
    </citation>
    <scope>NUCLEOTIDE SEQUENCE [LARGE SCALE GENOMIC DNA]</scope>
    <source>
        <strain evidence="2 3">TM7_KMM_G3_1_HOT_351</strain>
    </source>
</reference>
<evidence type="ECO:0000313" key="3">
    <source>
        <dbReference type="Proteomes" id="UP001191004"/>
    </source>
</evidence>
<keyword evidence="1" id="KW-0472">Membrane</keyword>
<evidence type="ECO:0000313" key="2">
    <source>
        <dbReference type="EMBL" id="RYC73359.1"/>
    </source>
</evidence>
<evidence type="ECO:0000256" key="1">
    <source>
        <dbReference type="SAM" id="Phobius"/>
    </source>
</evidence>
<sequence>MSLINLVQSVLIGLLFFILHFRKQNLSDNLQSTGIIASFFLLSSGCPTCGTALLAPIFISILGSSGLALIGTVSVILNLISLIMAFFVFQKLGYEAYIISEAEKYQQIKSQKEPEGEKHE</sequence>
<keyword evidence="1" id="KW-1133">Transmembrane helix</keyword>
<gene>
    <name evidence="2" type="ORF">G3KMM_00437</name>
</gene>
<keyword evidence="3" id="KW-1185">Reference proteome</keyword>
<keyword evidence="1" id="KW-0812">Transmembrane</keyword>
<protein>
    <submittedName>
        <fullName evidence="2">Uncharacterized protein</fullName>
    </submittedName>
</protein>
<dbReference type="EMBL" id="PRLL01000016">
    <property type="protein sequence ID" value="RYC73359.1"/>
    <property type="molecule type" value="Genomic_DNA"/>
</dbReference>
<proteinExistence type="predicted"/>